<dbReference type="OrthoDB" id="27073at2759"/>
<feature type="domain" description="Cullin family profile" evidence="7">
    <location>
        <begin position="549"/>
        <end position="812"/>
    </location>
</feature>
<evidence type="ECO:0000256" key="3">
    <source>
        <dbReference type="ARBA" id="ARBA00022843"/>
    </source>
</evidence>
<dbReference type="Pfam" id="PF10557">
    <property type="entry name" value="Cullin_Nedd8"/>
    <property type="match status" value="1"/>
</dbReference>
<dbReference type="Proteomes" id="UP000325313">
    <property type="component" value="Unassembled WGS sequence"/>
</dbReference>
<dbReference type="SUPFAM" id="SSF75632">
    <property type="entry name" value="Cullin homology domain"/>
    <property type="match status" value="1"/>
</dbReference>
<dbReference type="InterPro" id="IPR036317">
    <property type="entry name" value="Cullin_homology_sf"/>
</dbReference>
<proteinExistence type="inferred from homology"/>
<dbReference type="Gene3D" id="3.30.230.130">
    <property type="entry name" value="Cullin, Chain C, Domain 2"/>
    <property type="match status" value="1"/>
</dbReference>
<feature type="compositionally biased region" description="Polar residues" evidence="6">
    <location>
        <begin position="39"/>
        <end position="49"/>
    </location>
</feature>
<gene>
    <name evidence="8" type="ORF">PGT21_011923</name>
    <name evidence="9" type="ORF">PGTUg99_035302</name>
</gene>
<keyword evidence="10" id="KW-1185">Reference proteome</keyword>
<dbReference type="PROSITE" id="PS50069">
    <property type="entry name" value="CULLIN_2"/>
    <property type="match status" value="1"/>
</dbReference>
<dbReference type="EMBL" id="VSWC01000029">
    <property type="protein sequence ID" value="KAA1107383.1"/>
    <property type="molecule type" value="Genomic_DNA"/>
</dbReference>
<dbReference type="Gene3D" id="1.20.1310.10">
    <property type="entry name" value="Cullin Repeats"/>
    <property type="match status" value="4"/>
</dbReference>
<dbReference type="SMART" id="SM00884">
    <property type="entry name" value="Cullin_Nedd8"/>
    <property type="match status" value="1"/>
</dbReference>
<dbReference type="AlphaFoldDB" id="A0A5B0Q2Q8"/>
<dbReference type="FunFam" id="3.30.230.130:FF:000043">
    <property type="entry name" value="Cullin-4"/>
    <property type="match status" value="1"/>
</dbReference>
<evidence type="ECO:0000256" key="1">
    <source>
        <dbReference type="ARBA" id="ARBA00006019"/>
    </source>
</evidence>
<evidence type="ECO:0000259" key="7">
    <source>
        <dbReference type="PROSITE" id="PS50069"/>
    </source>
</evidence>
<dbReference type="InterPro" id="IPR036388">
    <property type="entry name" value="WH-like_DNA-bd_sf"/>
</dbReference>
<dbReference type="FunFam" id="1.20.1310.10:FF:000002">
    <property type="entry name" value="cullin-3 isoform X1"/>
    <property type="match status" value="1"/>
</dbReference>
<dbReference type="InterPro" id="IPR019559">
    <property type="entry name" value="Cullin_neddylation_domain"/>
</dbReference>
<dbReference type="InterPro" id="IPR059120">
    <property type="entry name" value="Cullin-like_AB"/>
</dbReference>
<dbReference type="GO" id="GO:0006511">
    <property type="term" value="P:ubiquitin-dependent protein catabolic process"/>
    <property type="evidence" value="ECO:0007669"/>
    <property type="project" value="InterPro"/>
</dbReference>
<dbReference type="Gene3D" id="1.10.10.10">
    <property type="entry name" value="Winged helix-like DNA-binding domain superfamily/Winged helix DNA-binding domain"/>
    <property type="match status" value="1"/>
</dbReference>
<dbReference type="SMART" id="SM00182">
    <property type="entry name" value="CULLIN"/>
    <property type="match status" value="1"/>
</dbReference>
<evidence type="ECO:0000313" key="11">
    <source>
        <dbReference type="Proteomes" id="UP000325313"/>
    </source>
</evidence>
<sequence length="939" mass="106427">MKRTNPESRPSFGQHHETTNTTNNNNRSNPNNQRTNPQDNPQASLQTFRAATASKRNRIHHQPPSPIEVEEPPLTTPSNSFNPIKTELPTAFVLGLSSTDPQPIQPLLPQINSIFEISKISIRNLKKRPQDTCGAPLDGFYQNSLSNLRNALDDILHVPPKPTETSLTTLSEACQGLVLAGPRWCESLYKQVKDQLENKTLEIRAYLLEGMPTHPVMDGLLSSDSVDIIKAIASFDQPACHAWLEKTHAVWHDWYHQLRLIRSMLVHLDRFILARSHEMLPIWELGLDLFRKNVIGRPWNPISLSLSVVICQQVTLERSGQTIPVGLLQSLTQLVFTAFGAKGFTNLISTSLQKATESFYTQEGMRLIQDVESNVLSVGGPAGYLSHIKNRLESEVELFNKIFTTPDRALNAQLLNSILRLVESNLILVHLETLLTHGLVRLLESFPDPIAATSLLTFYKLLTRLGEPPVRRLRKSFSVWIKATGATMVEKANGGEEEEAKRDAGMVERLIEFKTKLDGIVVGCFAEDREMFFAIKEAFETFINQRCNKPAELIAKYLDLKMRTASRSMNEAEIDTCLEHVLVLFRYSQAKDIFEEFYKRDLAKRLLLSRSSSIDLERNMVMKLKKECGPGFTAKLETMFRDLETSNDLNVAYESELAREAGGEEQMEEEEEEGDRVELTVTVLTSGSWPMSQASEPKALLPTHLQTHLSRFEKFYGSKYLGRRLTWAHSLGQVVLIASFPKNNNNMTNSRTPASFSHVATTRKELTVSTIQALVLLLFNLDTDNLSIDFQSIVQRTGIDEKTAARTLQSLACGKVRVLVKNPKSKEVSKTDRFTFNSNFKDEHFKIKINQIQSKETVEERSSTRDKVVTDRATLIQLSIVRIMKSRKKSKFNPLLFEVIEGLKSRFQVDVKDVKLAIENLISRDYLERLSVDEFHYLA</sequence>
<evidence type="ECO:0000256" key="2">
    <source>
        <dbReference type="ARBA" id="ARBA00022499"/>
    </source>
</evidence>
<evidence type="ECO:0000256" key="4">
    <source>
        <dbReference type="PROSITE-ProRule" id="PRU00330"/>
    </source>
</evidence>
<name>A0A5B0Q2Q8_PUCGR</name>
<dbReference type="InterPro" id="IPR036390">
    <property type="entry name" value="WH_DNA-bd_sf"/>
</dbReference>
<keyword evidence="3" id="KW-0832">Ubl conjugation</keyword>
<dbReference type="InterPro" id="IPR016158">
    <property type="entry name" value="Cullin_homology"/>
</dbReference>
<dbReference type="InterPro" id="IPR045093">
    <property type="entry name" value="Cullin"/>
</dbReference>
<evidence type="ECO:0000313" key="10">
    <source>
        <dbReference type="Proteomes" id="UP000324748"/>
    </source>
</evidence>
<dbReference type="EMBL" id="VDEP01000203">
    <property type="protein sequence ID" value="KAA1124811.1"/>
    <property type="molecule type" value="Genomic_DNA"/>
</dbReference>
<protein>
    <recommendedName>
        <fullName evidence="7">Cullin family profile domain-containing protein</fullName>
    </recommendedName>
</protein>
<organism evidence="8 10">
    <name type="scientific">Puccinia graminis f. sp. tritici</name>
    <dbReference type="NCBI Taxonomy" id="56615"/>
    <lineage>
        <taxon>Eukaryota</taxon>
        <taxon>Fungi</taxon>
        <taxon>Dikarya</taxon>
        <taxon>Basidiomycota</taxon>
        <taxon>Pucciniomycotina</taxon>
        <taxon>Pucciniomycetes</taxon>
        <taxon>Pucciniales</taxon>
        <taxon>Pucciniaceae</taxon>
        <taxon>Puccinia</taxon>
    </lineage>
</organism>
<reference evidence="10 11" key="1">
    <citation type="submission" date="2019-05" db="EMBL/GenBank/DDBJ databases">
        <title>Emergence of the Ug99 lineage of the wheat stem rust pathogen through somatic hybridization.</title>
        <authorList>
            <person name="Li F."/>
            <person name="Upadhyaya N.M."/>
            <person name="Sperschneider J."/>
            <person name="Matny O."/>
            <person name="Nguyen-Phuc H."/>
            <person name="Mago R."/>
            <person name="Raley C."/>
            <person name="Miller M.E."/>
            <person name="Silverstein K.A.T."/>
            <person name="Henningsen E."/>
            <person name="Hirsch C.D."/>
            <person name="Visser B."/>
            <person name="Pretorius Z.A."/>
            <person name="Steffenson B.J."/>
            <person name="Schwessinger B."/>
            <person name="Dodds P.N."/>
            <person name="Figueroa M."/>
        </authorList>
    </citation>
    <scope>NUCLEOTIDE SEQUENCE [LARGE SCALE GENOMIC DNA]</scope>
    <source>
        <strain evidence="8">21-0</strain>
        <strain evidence="9 11">Ug99</strain>
    </source>
</reference>
<evidence type="ECO:0000256" key="6">
    <source>
        <dbReference type="SAM" id="MobiDB-lite"/>
    </source>
</evidence>
<dbReference type="SUPFAM" id="SSF74788">
    <property type="entry name" value="Cullin repeat-like"/>
    <property type="match status" value="1"/>
</dbReference>
<comment type="similarity">
    <text evidence="1 4 5">Belongs to the cullin family.</text>
</comment>
<feature type="region of interest" description="Disordered" evidence="6">
    <location>
        <begin position="1"/>
        <end position="80"/>
    </location>
</feature>
<evidence type="ECO:0000313" key="9">
    <source>
        <dbReference type="EMBL" id="KAA1124811.1"/>
    </source>
</evidence>
<dbReference type="Proteomes" id="UP000324748">
    <property type="component" value="Unassembled WGS sequence"/>
</dbReference>
<comment type="caution">
    <text evidence="8">The sequence shown here is derived from an EMBL/GenBank/DDBJ whole genome shotgun (WGS) entry which is preliminary data.</text>
</comment>
<dbReference type="Pfam" id="PF26557">
    <property type="entry name" value="Cullin_AB"/>
    <property type="match status" value="1"/>
</dbReference>
<keyword evidence="2" id="KW-1017">Isopeptide bond</keyword>
<dbReference type="GO" id="GO:0031625">
    <property type="term" value="F:ubiquitin protein ligase binding"/>
    <property type="evidence" value="ECO:0007669"/>
    <property type="project" value="InterPro"/>
</dbReference>
<accession>A0A5B0Q2Q8</accession>
<dbReference type="InterPro" id="IPR016159">
    <property type="entry name" value="Cullin_repeat-like_dom_sf"/>
</dbReference>
<feature type="compositionally biased region" description="Low complexity" evidence="6">
    <location>
        <begin position="19"/>
        <end position="38"/>
    </location>
</feature>
<dbReference type="Pfam" id="PF00888">
    <property type="entry name" value="Cullin"/>
    <property type="match status" value="1"/>
</dbReference>
<evidence type="ECO:0000313" key="8">
    <source>
        <dbReference type="EMBL" id="KAA1107383.1"/>
    </source>
</evidence>
<evidence type="ECO:0000256" key="5">
    <source>
        <dbReference type="RuleBase" id="RU003829"/>
    </source>
</evidence>
<dbReference type="InterPro" id="IPR001373">
    <property type="entry name" value="Cullin_N"/>
</dbReference>
<dbReference type="SUPFAM" id="SSF46785">
    <property type="entry name" value="Winged helix' DNA-binding domain"/>
    <property type="match status" value="1"/>
</dbReference>
<dbReference type="PANTHER" id="PTHR11932">
    <property type="entry name" value="CULLIN"/>
    <property type="match status" value="1"/>
</dbReference>
<dbReference type="FunFam" id="1.10.10.10:FF:000014">
    <property type="entry name" value="Cullin 1"/>
    <property type="match status" value="1"/>
</dbReference>